<proteinExistence type="predicted"/>
<dbReference type="InterPro" id="IPR036955">
    <property type="entry name" value="AP2/ERF_dom_sf"/>
</dbReference>
<evidence type="ECO:0000313" key="5">
    <source>
        <dbReference type="EMBL" id="RVU55791.1"/>
    </source>
</evidence>
<keyword evidence="2" id="KW-0238">DNA-binding</keyword>
<evidence type="ECO:0000313" key="6">
    <source>
        <dbReference type="Proteomes" id="UP000288812"/>
    </source>
</evidence>
<dbReference type="InterPro" id="IPR001471">
    <property type="entry name" value="AP2/ERF_dom"/>
</dbReference>
<dbReference type="GO" id="GO:0003700">
    <property type="term" value="F:DNA-binding transcription factor activity"/>
    <property type="evidence" value="ECO:0007669"/>
    <property type="project" value="InterPro"/>
</dbReference>
<keyword evidence="6" id="KW-1185">Reference proteome</keyword>
<evidence type="ECO:0000256" key="1">
    <source>
        <dbReference type="ARBA" id="ARBA00023015"/>
    </source>
</evidence>
<gene>
    <name evidence="5" type="ORF">EF514_00840</name>
</gene>
<dbReference type="AlphaFoldDB" id="A0A437SAB8"/>
<sequence>MTSNKKEKINKKEKLVGKRFGKLKVLSVYKKGKYKKCKCICDCGNTTDVYYSNLVSGRTISCGCRGGEIANRYKNIVGEIYHDLIVEEKTEKREDGLIVWKCRCLKCGKYIEVTKKQLDRGYVKDCGNHKYEDLLGQKIGELTIISFDKNREKYLCQCSCGKSTYVSRSNLISSHTLSCGHLKDNRKYKYVDGALPYLLTGKIPSNNTSGVKGVSQTKSGKWVSYITLRKKRYTLGTFKKKEDAIRARKKAEIDFFLPIIEKDQMRKQKTKHRKERV</sequence>
<reference evidence="5 6" key="1">
    <citation type="submission" date="2018-11" db="EMBL/GenBank/DDBJ databases">
        <title>Genome sequencing and assembly of Anaerosphaera sp. nov., GS7-6-2.</title>
        <authorList>
            <person name="Rettenmaier R."/>
            <person name="Liebl W."/>
            <person name="Zverlov V."/>
        </authorList>
    </citation>
    <scope>NUCLEOTIDE SEQUENCE [LARGE SCALE GENOMIC DNA]</scope>
    <source>
        <strain evidence="5 6">GS7-6-2</strain>
    </source>
</reference>
<dbReference type="GO" id="GO:0003677">
    <property type="term" value="F:DNA binding"/>
    <property type="evidence" value="ECO:0007669"/>
    <property type="project" value="UniProtKB-KW"/>
</dbReference>
<comment type="caution">
    <text evidence="5">The sequence shown here is derived from an EMBL/GenBank/DDBJ whole genome shotgun (WGS) entry which is preliminary data.</text>
</comment>
<dbReference type="PROSITE" id="PS51032">
    <property type="entry name" value="AP2_ERF"/>
    <property type="match status" value="1"/>
</dbReference>
<dbReference type="OrthoDB" id="552713at2"/>
<accession>A0A437SAB8</accession>
<protein>
    <submittedName>
        <fullName evidence="5">AP2 domain-containing protein</fullName>
    </submittedName>
</protein>
<organism evidence="5 6">
    <name type="scientific">Anaerosphaera multitolerans</name>
    <dbReference type="NCBI Taxonomy" id="2487351"/>
    <lineage>
        <taxon>Bacteria</taxon>
        <taxon>Bacillati</taxon>
        <taxon>Bacillota</taxon>
        <taxon>Tissierellia</taxon>
        <taxon>Tissierellales</taxon>
        <taxon>Peptoniphilaceae</taxon>
        <taxon>Anaerosphaera</taxon>
    </lineage>
</organism>
<keyword evidence="1" id="KW-0805">Transcription regulation</keyword>
<dbReference type="EMBL" id="RLIH01000001">
    <property type="protein sequence ID" value="RVU55791.1"/>
    <property type="molecule type" value="Genomic_DNA"/>
</dbReference>
<dbReference type="Gene3D" id="3.30.730.10">
    <property type="entry name" value="AP2/ERF domain"/>
    <property type="match status" value="1"/>
</dbReference>
<evidence type="ECO:0000259" key="4">
    <source>
        <dbReference type="PROSITE" id="PS51032"/>
    </source>
</evidence>
<dbReference type="RefSeq" id="WP_127722848.1">
    <property type="nucleotide sequence ID" value="NZ_RLIH01000001.1"/>
</dbReference>
<dbReference type="Proteomes" id="UP000288812">
    <property type="component" value="Unassembled WGS sequence"/>
</dbReference>
<evidence type="ECO:0000256" key="3">
    <source>
        <dbReference type="ARBA" id="ARBA00023163"/>
    </source>
</evidence>
<name>A0A437SAB8_9FIRM</name>
<dbReference type="InterPro" id="IPR016177">
    <property type="entry name" value="DNA-bd_dom_sf"/>
</dbReference>
<dbReference type="SUPFAM" id="SSF54171">
    <property type="entry name" value="DNA-binding domain"/>
    <property type="match status" value="1"/>
</dbReference>
<keyword evidence="3" id="KW-0804">Transcription</keyword>
<evidence type="ECO:0000256" key="2">
    <source>
        <dbReference type="ARBA" id="ARBA00023125"/>
    </source>
</evidence>
<feature type="domain" description="AP2/ERF" evidence="4">
    <location>
        <begin position="210"/>
        <end position="255"/>
    </location>
</feature>